<dbReference type="eggNOG" id="KOG1198">
    <property type="taxonomic scope" value="Eukaryota"/>
</dbReference>
<dbReference type="KEGG" id="nhe:NECHADRAFT_81934"/>
<dbReference type="SUPFAM" id="SSF51735">
    <property type="entry name" value="NAD(P)-binding Rossmann-fold domains"/>
    <property type="match status" value="1"/>
</dbReference>
<feature type="signal peptide" evidence="3">
    <location>
        <begin position="1"/>
        <end position="25"/>
    </location>
</feature>
<dbReference type="PANTHER" id="PTHR48106">
    <property type="entry name" value="QUINONE OXIDOREDUCTASE PIG3-RELATED"/>
    <property type="match status" value="1"/>
</dbReference>
<dbReference type="InterPro" id="IPR013154">
    <property type="entry name" value="ADH-like_N"/>
</dbReference>
<gene>
    <name evidence="5" type="ORF">NECHADRAFT_81934</name>
</gene>
<keyword evidence="1" id="KW-0521">NADP</keyword>
<name>C7ZA09_FUSV7</name>
<keyword evidence="2" id="KW-0560">Oxidoreductase</keyword>
<dbReference type="InterPro" id="IPR036291">
    <property type="entry name" value="NAD(P)-bd_dom_sf"/>
</dbReference>
<feature type="chain" id="PRO_5002989060" description="Enoyl reductase (ER) domain-containing protein" evidence="3">
    <location>
        <begin position="26"/>
        <end position="419"/>
    </location>
</feature>
<keyword evidence="3" id="KW-0732">Signal</keyword>
<dbReference type="OMA" id="GMGRNRP"/>
<dbReference type="Pfam" id="PF13602">
    <property type="entry name" value="ADH_zinc_N_2"/>
    <property type="match status" value="1"/>
</dbReference>
<dbReference type="Gene3D" id="3.90.180.10">
    <property type="entry name" value="Medium-chain alcohol dehydrogenases, catalytic domain"/>
    <property type="match status" value="1"/>
</dbReference>
<dbReference type="STRING" id="660122.C7ZA09"/>
<evidence type="ECO:0000313" key="6">
    <source>
        <dbReference type="Proteomes" id="UP000005206"/>
    </source>
</evidence>
<keyword evidence="6" id="KW-1185">Reference proteome</keyword>
<dbReference type="SUPFAM" id="SSF50129">
    <property type="entry name" value="GroES-like"/>
    <property type="match status" value="1"/>
</dbReference>
<accession>C7ZA09</accession>
<reference evidence="5 6" key="1">
    <citation type="journal article" date="2009" name="PLoS Genet.">
        <title>The genome of Nectria haematococca: contribution of supernumerary chromosomes to gene expansion.</title>
        <authorList>
            <person name="Coleman J.J."/>
            <person name="Rounsley S.D."/>
            <person name="Rodriguez-Carres M."/>
            <person name="Kuo A."/>
            <person name="Wasmann C.C."/>
            <person name="Grimwood J."/>
            <person name="Schmutz J."/>
            <person name="Taga M."/>
            <person name="White G.J."/>
            <person name="Zhou S."/>
            <person name="Schwartz D.C."/>
            <person name="Freitag M."/>
            <person name="Ma L.J."/>
            <person name="Danchin E.G."/>
            <person name="Henrissat B."/>
            <person name="Coutinho P.M."/>
            <person name="Nelson D.R."/>
            <person name="Straney D."/>
            <person name="Napoli C.A."/>
            <person name="Barker B.M."/>
            <person name="Gribskov M."/>
            <person name="Rep M."/>
            <person name="Kroken S."/>
            <person name="Molnar I."/>
            <person name="Rensing C."/>
            <person name="Kennell J.C."/>
            <person name="Zamora J."/>
            <person name="Farman M.L."/>
            <person name="Selker E.U."/>
            <person name="Salamov A."/>
            <person name="Shapiro H."/>
            <person name="Pangilinan J."/>
            <person name="Lindquist E."/>
            <person name="Lamers C."/>
            <person name="Grigoriev I.V."/>
            <person name="Geiser D.M."/>
            <person name="Covert S.F."/>
            <person name="Temporini E."/>
            <person name="Vanetten H.D."/>
        </authorList>
    </citation>
    <scope>NUCLEOTIDE SEQUENCE [LARGE SCALE GENOMIC DNA]</scope>
    <source>
        <strain evidence="6">ATCC MYA-4622 / CBS 123669 / FGSC 9596 / NRRL 45880 / 77-13-4</strain>
    </source>
</reference>
<sequence length="419" mass="45123">MPPEPQRRALSLASFGIIFIAAIVASSRQLEMAGTPSLIETDADWYRKMVDDWQCQVLYSSSLNQQQHLTITRMSTTMKAIVISEFGPVENLVIKQVPKPSATVPGTALIRIKAFGINHAEMHMRRGEWAESVPISGIECVGIIEECPGGEFAPGTPVAALMGGLGRTIPGSYAEYTVANTANIVALGNPDEELPISWADAAALPESYATAWTCLFRNLNLQRRQRILIRGATSSFGRAAVNLAVEAGAIVTATSRSEAKFATLKDLGVTECVVEAPNLSERLSEGGDFNKFDCVLELVGNSTVVDSLRLVRRDGRLCLAGWLGGLDPIKGPAGPEESRGFNPLLQMASGVHFSFFGSFVFGNKDFPVSDVPLKSVLEKVAEGKIDAKPWKVFAFEDIRAAHQAMESGHTGGKMVVVVD</sequence>
<dbReference type="InterPro" id="IPR020843">
    <property type="entry name" value="ER"/>
</dbReference>
<dbReference type="GO" id="GO:0016651">
    <property type="term" value="F:oxidoreductase activity, acting on NAD(P)H"/>
    <property type="evidence" value="ECO:0007669"/>
    <property type="project" value="TreeGrafter"/>
</dbReference>
<dbReference type="PANTHER" id="PTHR48106:SF18">
    <property type="entry name" value="QUINONE OXIDOREDUCTASE PIG3"/>
    <property type="match status" value="1"/>
</dbReference>
<dbReference type="SMART" id="SM00829">
    <property type="entry name" value="PKS_ER"/>
    <property type="match status" value="1"/>
</dbReference>
<dbReference type="InterPro" id="IPR011032">
    <property type="entry name" value="GroES-like_sf"/>
</dbReference>
<evidence type="ECO:0000259" key="4">
    <source>
        <dbReference type="SMART" id="SM00829"/>
    </source>
</evidence>
<dbReference type="OrthoDB" id="203908at2759"/>
<proteinExistence type="predicted"/>
<protein>
    <recommendedName>
        <fullName evidence="4">Enoyl reductase (ER) domain-containing protein</fullName>
    </recommendedName>
</protein>
<evidence type="ECO:0000256" key="1">
    <source>
        <dbReference type="ARBA" id="ARBA00022857"/>
    </source>
</evidence>
<dbReference type="HOGENOM" id="CLU_026673_3_4_1"/>
<dbReference type="Gene3D" id="3.40.50.720">
    <property type="entry name" value="NAD(P)-binding Rossmann-like Domain"/>
    <property type="match status" value="1"/>
</dbReference>
<dbReference type="InParanoid" id="C7ZA09"/>
<dbReference type="VEuPathDB" id="FungiDB:NECHADRAFT_81934"/>
<dbReference type="AlphaFoldDB" id="C7ZA09"/>
<dbReference type="Pfam" id="PF08240">
    <property type="entry name" value="ADH_N"/>
    <property type="match status" value="1"/>
</dbReference>
<dbReference type="GO" id="GO:0070402">
    <property type="term" value="F:NADPH binding"/>
    <property type="evidence" value="ECO:0007669"/>
    <property type="project" value="TreeGrafter"/>
</dbReference>
<dbReference type="GeneID" id="9672267"/>
<dbReference type="Proteomes" id="UP000005206">
    <property type="component" value="Chromosome 6"/>
</dbReference>
<evidence type="ECO:0000256" key="2">
    <source>
        <dbReference type="ARBA" id="ARBA00023002"/>
    </source>
</evidence>
<dbReference type="RefSeq" id="XP_003044902.1">
    <property type="nucleotide sequence ID" value="XM_003044856.1"/>
</dbReference>
<evidence type="ECO:0000256" key="3">
    <source>
        <dbReference type="SAM" id="SignalP"/>
    </source>
</evidence>
<dbReference type="EMBL" id="GG698912">
    <property type="protein sequence ID" value="EEU39189.1"/>
    <property type="molecule type" value="Genomic_DNA"/>
</dbReference>
<evidence type="ECO:0000313" key="5">
    <source>
        <dbReference type="EMBL" id="EEU39189.1"/>
    </source>
</evidence>
<organism evidence="5 6">
    <name type="scientific">Fusarium vanettenii (strain ATCC MYA-4622 / CBS 123669 / FGSC 9596 / NRRL 45880 / 77-13-4)</name>
    <name type="common">Fusarium solani subsp. pisi</name>
    <dbReference type="NCBI Taxonomy" id="660122"/>
    <lineage>
        <taxon>Eukaryota</taxon>
        <taxon>Fungi</taxon>
        <taxon>Dikarya</taxon>
        <taxon>Ascomycota</taxon>
        <taxon>Pezizomycotina</taxon>
        <taxon>Sordariomycetes</taxon>
        <taxon>Hypocreomycetidae</taxon>
        <taxon>Hypocreales</taxon>
        <taxon>Nectriaceae</taxon>
        <taxon>Fusarium</taxon>
        <taxon>Fusarium solani species complex</taxon>
        <taxon>Fusarium vanettenii</taxon>
    </lineage>
</organism>
<feature type="domain" description="Enoyl reductase (ER)" evidence="4">
    <location>
        <begin position="87"/>
        <end position="416"/>
    </location>
</feature>